<name>A0A4Y2V5E9_ARAVE</name>
<evidence type="ECO:0000313" key="2">
    <source>
        <dbReference type="EMBL" id="GBO19771.1"/>
    </source>
</evidence>
<sequence>MGGYYFYKACCVSEISRLQAHGRTDKQISGFRPKSDSVVQHYNINTTPCPCNYNIWFFKQCRGHEVEEKSQHKDIISSFICAARYTLEKGKQKAVH</sequence>
<dbReference type="EMBL" id="BGPR01043204">
    <property type="protein sequence ID" value="GBO19771.1"/>
    <property type="molecule type" value="Genomic_DNA"/>
</dbReference>
<reference evidence="2 3" key="1">
    <citation type="journal article" date="2019" name="Sci. Rep.">
        <title>Orb-weaving spider Araneus ventricosus genome elucidates the spidroin gene catalogue.</title>
        <authorList>
            <person name="Kono N."/>
            <person name="Nakamura H."/>
            <person name="Ohtoshi R."/>
            <person name="Moran D.A.P."/>
            <person name="Shinohara A."/>
            <person name="Yoshida Y."/>
            <person name="Fujiwara M."/>
            <person name="Mori M."/>
            <person name="Tomita M."/>
            <person name="Arakawa K."/>
        </authorList>
    </citation>
    <scope>NUCLEOTIDE SEQUENCE [LARGE SCALE GENOMIC DNA]</scope>
</reference>
<evidence type="ECO:0000313" key="1">
    <source>
        <dbReference type="EMBL" id="GBO19769.1"/>
    </source>
</evidence>
<accession>A0A4Y2V5E9</accession>
<proteinExistence type="predicted"/>
<organism evidence="2 3">
    <name type="scientific">Araneus ventricosus</name>
    <name type="common">Orbweaver spider</name>
    <name type="synonym">Epeira ventricosa</name>
    <dbReference type="NCBI Taxonomy" id="182803"/>
    <lineage>
        <taxon>Eukaryota</taxon>
        <taxon>Metazoa</taxon>
        <taxon>Ecdysozoa</taxon>
        <taxon>Arthropoda</taxon>
        <taxon>Chelicerata</taxon>
        <taxon>Arachnida</taxon>
        <taxon>Araneae</taxon>
        <taxon>Araneomorphae</taxon>
        <taxon>Entelegynae</taxon>
        <taxon>Araneoidea</taxon>
        <taxon>Araneidae</taxon>
        <taxon>Araneus</taxon>
    </lineage>
</organism>
<dbReference type="Proteomes" id="UP000499080">
    <property type="component" value="Unassembled WGS sequence"/>
</dbReference>
<protein>
    <submittedName>
        <fullName evidence="2">Uncharacterized protein</fullName>
    </submittedName>
</protein>
<gene>
    <name evidence="1" type="ORF">AVEN_39259_1</name>
    <name evidence="2" type="ORF">AVEN_89255_1</name>
</gene>
<dbReference type="AlphaFoldDB" id="A0A4Y2V5E9"/>
<dbReference type="EMBL" id="BGPR01043203">
    <property type="protein sequence ID" value="GBO19769.1"/>
    <property type="molecule type" value="Genomic_DNA"/>
</dbReference>
<evidence type="ECO:0000313" key="3">
    <source>
        <dbReference type="Proteomes" id="UP000499080"/>
    </source>
</evidence>
<comment type="caution">
    <text evidence="2">The sequence shown here is derived from an EMBL/GenBank/DDBJ whole genome shotgun (WGS) entry which is preliminary data.</text>
</comment>
<keyword evidence="3" id="KW-1185">Reference proteome</keyword>